<accession>A0A392TZI6</accession>
<protein>
    <submittedName>
        <fullName evidence="3">Uncharacterized protein</fullName>
    </submittedName>
</protein>
<organism evidence="3 4">
    <name type="scientific">Trifolium medium</name>
    <dbReference type="NCBI Taxonomy" id="97028"/>
    <lineage>
        <taxon>Eukaryota</taxon>
        <taxon>Viridiplantae</taxon>
        <taxon>Streptophyta</taxon>
        <taxon>Embryophyta</taxon>
        <taxon>Tracheophyta</taxon>
        <taxon>Spermatophyta</taxon>
        <taxon>Magnoliopsida</taxon>
        <taxon>eudicotyledons</taxon>
        <taxon>Gunneridae</taxon>
        <taxon>Pentapetalae</taxon>
        <taxon>rosids</taxon>
        <taxon>fabids</taxon>
        <taxon>Fabales</taxon>
        <taxon>Fabaceae</taxon>
        <taxon>Papilionoideae</taxon>
        <taxon>50 kb inversion clade</taxon>
        <taxon>NPAAA clade</taxon>
        <taxon>Hologalegina</taxon>
        <taxon>IRL clade</taxon>
        <taxon>Trifolieae</taxon>
        <taxon>Trifolium</taxon>
    </lineage>
</organism>
<evidence type="ECO:0000313" key="3">
    <source>
        <dbReference type="EMBL" id="MCI65245.1"/>
    </source>
</evidence>
<evidence type="ECO:0000256" key="1">
    <source>
        <dbReference type="SAM" id="Coils"/>
    </source>
</evidence>
<dbReference type="AlphaFoldDB" id="A0A392TZI6"/>
<proteinExistence type="predicted"/>
<feature type="compositionally biased region" description="Basic and acidic residues" evidence="2">
    <location>
        <begin position="59"/>
        <end position="76"/>
    </location>
</feature>
<comment type="caution">
    <text evidence="3">The sequence shown here is derived from an EMBL/GenBank/DDBJ whole genome shotgun (WGS) entry which is preliminary data.</text>
</comment>
<feature type="region of interest" description="Disordered" evidence="2">
    <location>
        <begin position="59"/>
        <end position="84"/>
    </location>
</feature>
<feature type="non-terminal residue" evidence="3">
    <location>
        <position position="84"/>
    </location>
</feature>
<keyword evidence="4" id="KW-1185">Reference proteome</keyword>
<reference evidence="3 4" key="1">
    <citation type="journal article" date="2018" name="Front. Plant Sci.">
        <title>Red Clover (Trifolium pratense) and Zigzag Clover (T. medium) - A Picture of Genomic Similarities and Differences.</title>
        <authorList>
            <person name="Dluhosova J."/>
            <person name="Istvanek J."/>
            <person name="Nedelnik J."/>
            <person name="Repkova J."/>
        </authorList>
    </citation>
    <scope>NUCLEOTIDE SEQUENCE [LARGE SCALE GENOMIC DNA]</scope>
    <source>
        <strain evidence="4">cv. 10/8</strain>
        <tissue evidence="3">Leaf</tissue>
    </source>
</reference>
<evidence type="ECO:0000313" key="4">
    <source>
        <dbReference type="Proteomes" id="UP000265520"/>
    </source>
</evidence>
<feature type="coiled-coil region" evidence="1">
    <location>
        <begin position="12"/>
        <end position="39"/>
    </location>
</feature>
<evidence type="ECO:0000256" key="2">
    <source>
        <dbReference type="SAM" id="MobiDB-lite"/>
    </source>
</evidence>
<sequence>MKIVDDNLGSIEKEYSATKEILEKEIKEIKELSKDKEEKWAKDMKTFIDEIAHRRDQVATHKDKLASSLKEKEEAASQRNALSE</sequence>
<dbReference type="Proteomes" id="UP000265520">
    <property type="component" value="Unassembled WGS sequence"/>
</dbReference>
<dbReference type="EMBL" id="LXQA010672224">
    <property type="protein sequence ID" value="MCI65245.1"/>
    <property type="molecule type" value="Genomic_DNA"/>
</dbReference>
<keyword evidence="1" id="KW-0175">Coiled coil</keyword>
<name>A0A392TZI6_9FABA</name>